<evidence type="ECO:0000313" key="3">
    <source>
        <dbReference type="Proteomes" id="UP000078113"/>
    </source>
</evidence>
<organism evidence="2 3">
    <name type="scientific">Tilletia walkeri</name>
    <dbReference type="NCBI Taxonomy" id="117179"/>
    <lineage>
        <taxon>Eukaryota</taxon>
        <taxon>Fungi</taxon>
        <taxon>Dikarya</taxon>
        <taxon>Basidiomycota</taxon>
        <taxon>Ustilaginomycotina</taxon>
        <taxon>Exobasidiomycetes</taxon>
        <taxon>Tilletiales</taxon>
        <taxon>Tilletiaceae</taxon>
        <taxon>Tilletia</taxon>
    </lineage>
</organism>
<keyword evidence="1" id="KW-0175">Coiled coil</keyword>
<proteinExistence type="predicted"/>
<protein>
    <submittedName>
        <fullName evidence="2">Uncharacterized protein</fullName>
    </submittedName>
</protein>
<gene>
    <name evidence="2" type="ORF">A4X09_0g7206</name>
</gene>
<reference evidence="2" key="2">
    <citation type="journal article" date="2019" name="IMA Fungus">
        <title>Genome sequencing and comparison of five Tilletia species to identify candidate genes for the detection of regulated species infecting wheat.</title>
        <authorList>
            <person name="Nguyen H.D.T."/>
            <person name="Sultana T."/>
            <person name="Kesanakurti P."/>
            <person name="Hambleton S."/>
        </authorList>
    </citation>
    <scope>NUCLEOTIDE SEQUENCE</scope>
    <source>
        <strain evidence="2">DAOMC 236422</strain>
    </source>
</reference>
<keyword evidence="3" id="KW-1185">Reference proteome</keyword>
<evidence type="ECO:0000256" key="1">
    <source>
        <dbReference type="SAM" id="Coils"/>
    </source>
</evidence>
<reference evidence="2" key="1">
    <citation type="submission" date="2016-04" db="EMBL/GenBank/DDBJ databases">
        <authorList>
            <person name="Nguyen H.D."/>
            <person name="Samba Siva P."/>
            <person name="Cullis J."/>
            <person name="Levesque C.A."/>
            <person name="Hambleton S."/>
        </authorList>
    </citation>
    <scope>NUCLEOTIDE SEQUENCE</scope>
    <source>
        <strain evidence="2">DAOMC 236422</strain>
    </source>
</reference>
<dbReference type="Proteomes" id="UP000078113">
    <property type="component" value="Unassembled WGS sequence"/>
</dbReference>
<dbReference type="EMBL" id="LWDG02000639">
    <property type="protein sequence ID" value="KAE8263529.1"/>
    <property type="molecule type" value="Genomic_DNA"/>
</dbReference>
<name>A0A8X7N2C3_9BASI</name>
<feature type="coiled-coil region" evidence="1">
    <location>
        <begin position="25"/>
        <end position="52"/>
    </location>
</feature>
<sequence length="368" mass="40891">MPRERLLENGKELLGSMIDGPEARRAFLLRKIREQTEALQELEQLHKQDAQLLLRRSVQHQLRHVQRLLPSDSLDNIWPLIHSAYHHSLRLLRDGAAQPRRGGHDSVLFQLPVRLGGLGVPKHYMVAPHARPAMGQSSAKLLGEIMLSLYPDHALGSDGAEASLISQAQRVAAEYARLDKGMMDKLSMEKATTAVANGDMIANACLQTFLIDAHTTLSDRQVQVILHSRTLLRASGDICPDCLQPNCHGHDDDCGDRPHRRTVRHDSSKHLFVAALRRVKGVRVNPEPRIEAQSMRRTDWRVHGLAAAGGGGDTDYDITFVSLINAGPQRAPGRADHMLLASQQGMRVAATKRLNAYLDSKAQHKSQY</sequence>
<accession>A0A8X7N2C3</accession>
<comment type="caution">
    <text evidence="2">The sequence shown here is derived from an EMBL/GenBank/DDBJ whole genome shotgun (WGS) entry which is preliminary data.</text>
</comment>
<evidence type="ECO:0000313" key="2">
    <source>
        <dbReference type="EMBL" id="KAE8263529.1"/>
    </source>
</evidence>
<dbReference type="AlphaFoldDB" id="A0A8X7N2C3"/>